<sequence length="298" mass="30263">MEDLPCVAGEGWGAGEQFVDQAAQRVQVAGRVQAGVAASLFGGHVRRGADGVAGHGQGVSGGVAEACDAEVAQQRPPVVGDEHVGRFDVAMYDTGAVGGEQSLADVVGPGHSVGDSGGADGGDGAQRSAGDEIHDEISNPLAVEVGTAVVVNRDDVRMRQPGCDACFPAEAGLVHGARLGHRDDFEGDVVATLDVFGVPDLSYAALADDVDQPVAARHRGAAHQILLRLMPGVCPPGRVDDACLCAGVRRSIRKRCRAAGRHGCGLGGRLGDYEGGPGCCRALLFVAGTGFEPATSGL</sequence>
<keyword evidence="3" id="KW-1185">Reference proteome</keyword>
<reference evidence="2" key="1">
    <citation type="journal article" date="2014" name="Int. J. Syst. Evol. Microbiol.">
        <title>Complete genome sequence of Corynebacterium casei LMG S-19264T (=DSM 44701T), isolated from a smear-ripened cheese.</title>
        <authorList>
            <consortium name="US DOE Joint Genome Institute (JGI-PGF)"/>
            <person name="Walter F."/>
            <person name="Albersmeier A."/>
            <person name="Kalinowski J."/>
            <person name="Ruckert C."/>
        </authorList>
    </citation>
    <scope>NUCLEOTIDE SEQUENCE</scope>
    <source>
        <strain evidence="2">JCM 4346</strain>
    </source>
</reference>
<evidence type="ECO:0000313" key="3">
    <source>
        <dbReference type="Proteomes" id="UP000658320"/>
    </source>
</evidence>
<dbReference type="AntiFam" id="ANF00226">
    <property type="entry name" value="Shadow ORF (opposite pknB)"/>
</dbReference>
<protein>
    <submittedName>
        <fullName evidence="2">Uncharacterized protein</fullName>
    </submittedName>
</protein>
<accession>A0A918FPI7</accession>
<dbReference type="Proteomes" id="UP000658320">
    <property type="component" value="Unassembled WGS sequence"/>
</dbReference>
<organism evidence="2 3">
    <name type="scientific">Streptomyces aurantiogriseus</name>
    <dbReference type="NCBI Taxonomy" id="66870"/>
    <lineage>
        <taxon>Bacteria</taxon>
        <taxon>Bacillati</taxon>
        <taxon>Actinomycetota</taxon>
        <taxon>Actinomycetes</taxon>
        <taxon>Kitasatosporales</taxon>
        <taxon>Streptomycetaceae</taxon>
        <taxon>Streptomyces</taxon>
    </lineage>
</organism>
<dbReference type="AlphaFoldDB" id="A0A918FPI7"/>
<name>A0A918FPI7_9ACTN</name>
<evidence type="ECO:0000313" key="2">
    <source>
        <dbReference type="EMBL" id="GGR64088.1"/>
    </source>
</evidence>
<comment type="caution">
    <text evidence="2">The sequence shown here is derived from an EMBL/GenBank/DDBJ whole genome shotgun (WGS) entry which is preliminary data.</text>
</comment>
<evidence type="ECO:0000256" key="1">
    <source>
        <dbReference type="SAM" id="MobiDB-lite"/>
    </source>
</evidence>
<feature type="region of interest" description="Disordered" evidence="1">
    <location>
        <begin position="105"/>
        <end position="130"/>
    </location>
</feature>
<dbReference type="EMBL" id="BMSX01000049">
    <property type="protein sequence ID" value="GGR64088.1"/>
    <property type="molecule type" value="Genomic_DNA"/>
</dbReference>
<gene>
    <name evidence="2" type="ORF">GCM10010251_95890</name>
</gene>
<proteinExistence type="predicted"/>
<feature type="compositionally biased region" description="Gly residues" evidence="1">
    <location>
        <begin position="115"/>
        <end position="124"/>
    </location>
</feature>
<reference evidence="2" key="2">
    <citation type="submission" date="2020-09" db="EMBL/GenBank/DDBJ databases">
        <authorList>
            <person name="Sun Q."/>
            <person name="Ohkuma M."/>
        </authorList>
    </citation>
    <scope>NUCLEOTIDE SEQUENCE</scope>
    <source>
        <strain evidence="2">JCM 4346</strain>
    </source>
</reference>